<dbReference type="EMBL" id="GISG01018186">
    <property type="protein sequence ID" value="MBA4617879.1"/>
    <property type="molecule type" value="Transcribed_RNA"/>
</dbReference>
<reference evidence="2" key="1">
    <citation type="journal article" date="2013" name="J. Plant Res.">
        <title>Effect of fungi and light on seed germination of three Opuntia species from semiarid lands of central Mexico.</title>
        <authorList>
            <person name="Delgado-Sanchez P."/>
            <person name="Jimenez-Bremont J.F."/>
            <person name="Guerrero-Gonzalez Mde L."/>
            <person name="Flores J."/>
        </authorList>
    </citation>
    <scope>NUCLEOTIDE SEQUENCE</scope>
    <source>
        <tissue evidence="2">Cladode</tissue>
    </source>
</reference>
<accession>A0A7C8YGH2</accession>
<dbReference type="EMBL" id="GISG01018187">
    <property type="protein sequence ID" value="MBA4617880.1"/>
    <property type="molecule type" value="Transcribed_RNA"/>
</dbReference>
<feature type="transmembrane region" description="Helical" evidence="1">
    <location>
        <begin position="67"/>
        <end position="85"/>
    </location>
</feature>
<keyword evidence="1" id="KW-1133">Transmembrane helix</keyword>
<sequence length="105" mass="12810">MSGNFPMRQPPPPLTWTLICMHVIPRAPWPHRSICSHKFSFSLKIFLKKRKTLLKIIKRHMIIPNSLCFYLFYFSYLHSFIHYHMTWFELFERNLKPFSFIFCAN</sequence>
<organism evidence="2">
    <name type="scientific">Opuntia streptacantha</name>
    <name type="common">Prickly pear cactus</name>
    <name type="synonym">Opuntia cardona</name>
    <dbReference type="NCBI Taxonomy" id="393608"/>
    <lineage>
        <taxon>Eukaryota</taxon>
        <taxon>Viridiplantae</taxon>
        <taxon>Streptophyta</taxon>
        <taxon>Embryophyta</taxon>
        <taxon>Tracheophyta</taxon>
        <taxon>Spermatophyta</taxon>
        <taxon>Magnoliopsida</taxon>
        <taxon>eudicotyledons</taxon>
        <taxon>Gunneridae</taxon>
        <taxon>Pentapetalae</taxon>
        <taxon>Caryophyllales</taxon>
        <taxon>Cactineae</taxon>
        <taxon>Cactaceae</taxon>
        <taxon>Opuntioideae</taxon>
        <taxon>Opuntia</taxon>
    </lineage>
</organism>
<reference evidence="2" key="2">
    <citation type="submission" date="2020-07" db="EMBL/GenBank/DDBJ databases">
        <authorList>
            <person name="Vera ALvarez R."/>
            <person name="Arias-Moreno D.M."/>
            <person name="Jimenez-Jacinto V."/>
            <person name="Jimenez-Bremont J.F."/>
            <person name="Swaminathan K."/>
            <person name="Moose S.P."/>
            <person name="Guerrero-Gonzalez M.L."/>
            <person name="Marino-Ramirez L."/>
            <person name="Landsman D."/>
            <person name="Rodriguez-Kessler M."/>
            <person name="Delgado-Sanchez P."/>
        </authorList>
    </citation>
    <scope>NUCLEOTIDE SEQUENCE</scope>
    <source>
        <tissue evidence="2">Cladode</tissue>
    </source>
</reference>
<evidence type="ECO:0000313" key="2">
    <source>
        <dbReference type="EMBL" id="MBA4617879.1"/>
    </source>
</evidence>
<keyword evidence="1" id="KW-0472">Membrane</keyword>
<dbReference type="EMBL" id="GISG01018189">
    <property type="protein sequence ID" value="MBA4617882.1"/>
    <property type="molecule type" value="Transcribed_RNA"/>
</dbReference>
<dbReference type="EMBL" id="GISG01018188">
    <property type="protein sequence ID" value="MBA4617881.1"/>
    <property type="molecule type" value="Transcribed_RNA"/>
</dbReference>
<proteinExistence type="predicted"/>
<dbReference type="AlphaFoldDB" id="A0A7C8YGH2"/>
<keyword evidence="1" id="KW-0812">Transmembrane</keyword>
<evidence type="ECO:0000256" key="1">
    <source>
        <dbReference type="SAM" id="Phobius"/>
    </source>
</evidence>
<protein>
    <submittedName>
        <fullName evidence="2">Uncharacterized protein</fullName>
    </submittedName>
</protein>
<name>A0A7C8YGH2_OPUST</name>